<name>A0AA37U364_9RHOB</name>
<comment type="caution">
    <text evidence="1">The sequence shown here is derived from an EMBL/GenBank/DDBJ whole genome shotgun (WGS) entry which is preliminary data.</text>
</comment>
<gene>
    <name evidence="1" type="ORF">GCM10010873_16240</name>
</gene>
<evidence type="ECO:0000313" key="1">
    <source>
        <dbReference type="EMBL" id="GLS86650.1"/>
    </source>
</evidence>
<sequence length="76" mass="8287">MIKLLTSAQQAALREIDAEKVTKRNCGIGAWRIFGPVQPTVVGRVISMKLAEWAKAEYGEICVLTSAGRQALSLNQ</sequence>
<evidence type="ECO:0000313" key="2">
    <source>
        <dbReference type="Proteomes" id="UP001157355"/>
    </source>
</evidence>
<reference evidence="1 2" key="1">
    <citation type="journal article" date="2014" name="Int. J. Syst. Evol. Microbiol.">
        <title>Complete genome sequence of Corynebacterium casei LMG S-19264T (=DSM 44701T), isolated from a smear-ripened cheese.</title>
        <authorList>
            <consortium name="US DOE Joint Genome Institute (JGI-PGF)"/>
            <person name="Walter F."/>
            <person name="Albersmeier A."/>
            <person name="Kalinowski J."/>
            <person name="Ruckert C."/>
        </authorList>
    </citation>
    <scope>NUCLEOTIDE SEQUENCE [LARGE SCALE GENOMIC DNA]</scope>
    <source>
        <strain evidence="1 2">NBRC 111766</strain>
    </source>
</reference>
<keyword evidence="2" id="KW-1185">Reference proteome</keyword>
<dbReference type="RefSeq" id="WP_284324867.1">
    <property type="nucleotide sequence ID" value="NZ_BSPP01000005.1"/>
</dbReference>
<proteinExistence type="predicted"/>
<organism evidence="1 2">
    <name type="scientific">Cypionkella aquatica</name>
    <dbReference type="NCBI Taxonomy" id="1756042"/>
    <lineage>
        <taxon>Bacteria</taxon>
        <taxon>Pseudomonadati</taxon>
        <taxon>Pseudomonadota</taxon>
        <taxon>Alphaproteobacteria</taxon>
        <taxon>Rhodobacterales</taxon>
        <taxon>Paracoccaceae</taxon>
        <taxon>Cypionkella</taxon>
    </lineage>
</organism>
<protein>
    <submittedName>
        <fullName evidence="1">Uncharacterized protein</fullName>
    </submittedName>
</protein>
<dbReference type="Proteomes" id="UP001157355">
    <property type="component" value="Unassembled WGS sequence"/>
</dbReference>
<accession>A0AA37U364</accession>
<dbReference type="AlphaFoldDB" id="A0AA37U364"/>
<dbReference type="EMBL" id="BSPP01000005">
    <property type="protein sequence ID" value="GLS86650.1"/>
    <property type="molecule type" value="Genomic_DNA"/>
</dbReference>